<feature type="domain" description="Protein SirB1 N-terminal" evidence="1">
    <location>
        <begin position="129"/>
        <end position="206"/>
    </location>
</feature>
<reference evidence="3" key="1">
    <citation type="submission" date="2025-08" db="UniProtKB">
        <authorList>
            <consortium name="RefSeq"/>
        </authorList>
    </citation>
    <scope>IDENTIFICATION</scope>
</reference>
<dbReference type="InParanoid" id="A0A6I9SFE4"/>
<protein>
    <submittedName>
        <fullName evidence="3">Uncharacterized protein LOC105057611</fullName>
    </submittedName>
</protein>
<dbReference type="GeneID" id="105057611"/>
<name>A0A6I9SFE4_ELAGV</name>
<keyword evidence="2" id="KW-1185">Reference proteome</keyword>
<dbReference type="RefSeq" id="XP_010938565.1">
    <property type="nucleotide sequence ID" value="XM_010940263.1"/>
</dbReference>
<dbReference type="InterPro" id="IPR032698">
    <property type="entry name" value="SirB1_N"/>
</dbReference>
<evidence type="ECO:0000313" key="2">
    <source>
        <dbReference type="Proteomes" id="UP000504607"/>
    </source>
</evidence>
<dbReference type="PANTHER" id="PTHR31350">
    <property type="entry name" value="SI:DKEY-261L7.2"/>
    <property type="match status" value="1"/>
</dbReference>
<evidence type="ECO:0000313" key="3">
    <source>
        <dbReference type="RefSeq" id="XP_010938565.1"/>
    </source>
</evidence>
<sequence length="420" mass="46871">MSCSPLTSSSSPFKLPLSFSSQRKKLLLCRLPRAAAAAATTAPAPAVSVPRVVLHDSLDTAGIDTRFARAARESFCQQVGKLSGIDSETSITISRGADLAKAALHIAAEDDSLVSHSSVPLPVDEFIGRLDDLSTGFCSLYMPPTNAPPEIFLGNLERYFYVHKGFRRVENMCDAKALYLHSVLTCRSGSAIMLSLIYSEMVKMLKIYGFLDFDAEIYFPHDFGSLPRGYLKQKSKMSDQPHIMTSKSLLVEVLRNLKDAFWPFQFGHSSSLFLRAVHAANHIYGPSSEGESALEIASAKAAQHRIERGVWTTVRFGDMRRALAACERLVFLDVDFRELRDYAVLLYHCGFYGECLQCLKSYETAKSCSPRSKFRSNPIEELEEDAVENLKARLNLILGEEGWSKWKIGTSYWGHNLEPW</sequence>
<evidence type="ECO:0000259" key="1">
    <source>
        <dbReference type="Pfam" id="PF13369"/>
    </source>
</evidence>
<dbReference type="PANTHER" id="PTHR31350:SF29">
    <property type="entry name" value="PROTEIN SIRB1 N-TERMINAL DOMAIN-CONTAINING PROTEIN"/>
    <property type="match status" value="1"/>
</dbReference>
<dbReference type="KEGG" id="egu:105057611"/>
<dbReference type="AlphaFoldDB" id="A0A6I9SFE4"/>
<accession>A0A6I9SFE4</accession>
<dbReference type="Pfam" id="PF13369">
    <property type="entry name" value="Transglut_core2"/>
    <property type="match status" value="1"/>
</dbReference>
<organism evidence="2 3">
    <name type="scientific">Elaeis guineensis var. tenera</name>
    <name type="common">Oil palm</name>
    <dbReference type="NCBI Taxonomy" id="51953"/>
    <lineage>
        <taxon>Eukaryota</taxon>
        <taxon>Viridiplantae</taxon>
        <taxon>Streptophyta</taxon>
        <taxon>Embryophyta</taxon>
        <taxon>Tracheophyta</taxon>
        <taxon>Spermatophyta</taxon>
        <taxon>Magnoliopsida</taxon>
        <taxon>Liliopsida</taxon>
        <taxon>Arecaceae</taxon>
        <taxon>Arecoideae</taxon>
        <taxon>Cocoseae</taxon>
        <taxon>Elaeidinae</taxon>
        <taxon>Elaeis</taxon>
    </lineage>
</organism>
<gene>
    <name evidence="3" type="primary">LOC105057611</name>
</gene>
<proteinExistence type="predicted"/>
<dbReference type="OrthoDB" id="611769at2759"/>
<dbReference type="Proteomes" id="UP000504607">
    <property type="component" value="Chromosome 14"/>
</dbReference>